<feature type="region of interest" description="Disordered" evidence="1">
    <location>
        <begin position="121"/>
        <end position="202"/>
    </location>
</feature>
<sequence>MPKSGRGYYDWRNPREAVVNGKLGTFAPNGTFYEYEEEYQTPNPRRYPQRHKNQKLDNECPGDTTNDWTYLNIPENSPPIQKDPTIVKINSPVAGRINKIPPLDPDLERAIAAIISKSPRKNKLPVGEPSNTLESPKYKPEVQGSLMSSTNPTAPTELSIQEAEAKSNPTKTSPVLSRPSSRTPSPIHISSSLSLESSRGNTPIPVPSINISIPEKISSPTQRAPPYLNTETSEIEEALAEWSPQPQQETQQDELENLFSKIQNPQAYLSINISPLPFGNQTGQNTDEIPNKD</sequence>
<proteinExistence type="predicted"/>
<feature type="compositionally biased region" description="Low complexity" evidence="1">
    <location>
        <begin position="184"/>
        <end position="198"/>
    </location>
</feature>
<accession>A0A4Y2ULW8</accession>
<organism evidence="2 3">
    <name type="scientific">Araneus ventricosus</name>
    <name type="common">Orbweaver spider</name>
    <name type="synonym">Epeira ventricosa</name>
    <dbReference type="NCBI Taxonomy" id="182803"/>
    <lineage>
        <taxon>Eukaryota</taxon>
        <taxon>Metazoa</taxon>
        <taxon>Ecdysozoa</taxon>
        <taxon>Arthropoda</taxon>
        <taxon>Chelicerata</taxon>
        <taxon>Arachnida</taxon>
        <taxon>Araneae</taxon>
        <taxon>Araneomorphae</taxon>
        <taxon>Entelegynae</taxon>
        <taxon>Araneoidea</taxon>
        <taxon>Araneidae</taxon>
        <taxon>Araneus</taxon>
    </lineage>
</organism>
<feature type="region of interest" description="Disordered" evidence="1">
    <location>
        <begin position="38"/>
        <end position="62"/>
    </location>
</feature>
<evidence type="ECO:0000313" key="3">
    <source>
        <dbReference type="Proteomes" id="UP000499080"/>
    </source>
</evidence>
<protein>
    <submittedName>
        <fullName evidence="2">Uncharacterized protein</fullName>
    </submittedName>
</protein>
<gene>
    <name evidence="2" type="ORF">AVEN_237361_1</name>
</gene>
<evidence type="ECO:0000256" key="1">
    <source>
        <dbReference type="SAM" id="MobiDB-lite"/>
    </source>
</evidence>
<name>A0A4Y2ULW8_ARAVE</name>
<feature type="compositionally biased region" description="Polar residues" evidence="1">
    <location>
        <begin position="145"/>
        <end position="159"/>
    </location>
</feature>
<evidence type="ECO:0000313" key="2">
    <source>
        <dbReference type="EMBL" id="GBO13194.1"/>
    </source>
</evidence>
<dbReference type="EMBL" id="BGPR01037551">
    <property type="protein sequence ID" value="GBO13194.1"/>
    <property type="molecule type" value="Genomic_DNA"/>
</dbReference>
<comment type="caution">
    <text evidence="2">The sequence shown here is derived from an EMBL/GenBank/DDBJ whole genome shotgun (WGS) entry which is preliminary data.</text>
</comment>
<reference evidence="2 3" key="1">
    <citation type="journal article" date="2019" name="Sci. Rep.">
        <title>Orb-weaving spider Araneus ventricosus genome elucidates the spidroin gene catalogue.</title>
        <authorList>
            <person name="Kono N."/>
            <person name="Nakamura H."/>
            <person name="Ohtoshi R."/>
            <person name="Moran D.A.P."/>
            <person name="Shinohara A."/>
            <person name="Yoshida Y."/>
            <person name="Fujiwara M."/>
            <person name="Mori M."/>
            <person name="Tomita M."/>
            <person name="Arakawa K."/>
        </authorList>
    </citation>
    <scope>NUCLEOTIDE SEQUENCE [LARGE SCALE GENOMIC DNA]</scope>
</reference>
<feature type="compositionally biased region" description="Polar residues" evidence="1">
    <location>
        <begin position="167"/>
        <end position="183"/>
    </location>
</feature>
<feature type="region of interest" description="Disordered" evidence="1">
    <location>
        <begin position="273"/>
        <end position="293"/>
    </location>
</feature>
<dbReference type="Proteomes" id="UP000499080">
    <property type="component" value="Unassembled WGS sequence"/>
</dbReference>
<dbReference type="AlphaFoldDB" id="A0A4Y2ULW8"/>
<keyword evidence="3" id="KW-1185">Reference proteome</keyword>